<dbReference type="Pfam" id="PF13365">
    <property type="entry name" value="Trypsin_2"/>
    <property type="match status" value="1"/>
</dbReference>
<gene>
    <name evidence="1" type="ORF">CYFUS_002490</name>
</gene>
<evidence type="ECO:0000313" key="2">
    <source>
        <dbReference type="Proteomes" id="UP000217257"/>
    </source>
</evidence>
<dbReference type="Gene3D" id="2.40.10.120">
    <property type="match status" value="1"/>
</dbReference>
<reference evidence="1 2" key="1">
    <citation type="submission" date="2017-06" db="EMBL/GenBank/DDBJ databases">
        <title>Sequencing and comparative analysis of myxobacterial genomes.</title>
        <authorList>
            <person name="Rupp O."/>
            <person name="Goesmann A."/>
            <person name="Sogaard-Andersen L."/>
        </authorList>
    </citation>
    <scope>NUCLEOTIDE SEQUENCE [LARGE SCALE GENOMIC DNA]</scope>
    <source>
        <strain evidence="1 2">DSM 52655</strain>
    </source>
</reference>
<accession>A0A250IZA5</accession>
<dbReference type="RefSeq" id="WP_095985433.1">
    <property type="nucleotide sequence ID" value="NZ_CP022098.1"/>
</dbReference>
<dbReference type="EMBL" id="CP022098">
    <property type="protein sequence ID" value="ATB37069.1"/>
    <property type="molecule type" value="Genomic_DNA"/>
</dbReference>
<dbReference type="Proteomes" id="UP000217257">
    <property type="component" value="Chromosome"/>
</dbReference>
<dbReference type="InterPro" id="IPR009003">
    <property type="entry name" value="Peptidase_S1_PA"/>
</dbReference>
<organism evidence="1 2">
    <name type="scientific">Cystobacter fuscus</name>
    <dbReference type="NCBI Taxonomy" id="43"/>
    <lineage>
        <taxon>Bacteria</taxon>
        <taxon>Pseudomonadati</taxon>
        <taxon>Myxococcota</taxon>
        <taxon>Myxococcia</taxon>
        <taxon>Myxococcales</taxon>
        <taxon>Cystobacterineae</taxon>
        <taxon>Archangiaceae</taxon>
        <taxon>Cystobacter</taxon>
    </lineage>
</organism>
<proteinExistence type="predicted"/>
<sequence>MPAVDTGLSAVRDAATSALITLDMPNRRGVGFVATPGGQLVTNLHMVAGCEDISALLADGRLLQVEQVIAFDEKHDLAVLQLPVSNVPALRLESGGLLPVEGDPVFILHPAPGTPPFLLETRVRSEQVLDESFTFLELEAILPEDVSGSPVLDATGAWIGVATCAFADGRPVTIVIPSRYVLPLLERTDALPLSTLGLARPAASRQRQIPTHSLSMLEGCAPDVLEEVAYTLLRAIQLGAPLYNRGDAAACHHLYAHTAERLIRERPDCPGIQDALRHGLERCTRLQGADACAWALRDTLDGLLGVIGRWLQAQSALAYRAAPKAYLQ</sequence>
<dbReference type="KEGG" id="cfus:CYFUS_002490"/>
<name>A0A250IZA5_9BACT</name>
<dbReference type="SUPFAM" id="SSF50494">
    <property type="entry name" value="Trypsin-like serine proteases"/>
    <property type="match status" value="1"/>
</dbReference>
<dbReference type="AlphaFoldDB" id="A0A250IZA5"/>
<protein>
    <submittedName>
        <fullName evidence="1">Peptidase S1C, HrtA/DegP2/Q/S</fullName>
    </submittedName>
</protein>
<evidence type="ECO:0000313" key="1">
    <source>
        <dbReference type="EMBL" id="ATB37069.1"/>
    </source>
</evidence>